<dbReference type="GO" id="GO:0004856">
    <property type="term" value="F:D-xylulokinase activity"/>
    <property type="evidence" value="ECO:0007669"/>
    <property type="project" value="UniProtKB-EC"/>
</dbReference>
<organism evidence="6 7">
    <name type="scientific">Megamonas hypermegale</name>
    <dbReference type="NCBI Taxonomy" id="158847"/>
    <lineage>
        <taxon>Bacteria</taxon>
        <taxon>Bacillati</taxon>
        <taxon>Bacillota</taxon>
        <taxon>Negativicutes</taxon>
        <taxon>Selenomonadales</taxon>
        <taxon>Selenomonadaceae</taxon>
        <taxon>Megamonas</taxon>
    </lineage>
</organism>
<accession>A0A378NWF0</accession>
<dbReference type="GeneID" id="62779770"/>
<evidence type="ECO:0000313" key="7">
    <source>
        <dbReference type="Proteomes" id="UP000255234"/>
    </source>
</evidence>
<dbReference type="Pfam" id="PF00370">
    <property type="entry name" value="FGGY_N"/>
    <property type="match status" value="1"/>
</dbReference>
<dbReference type="InterPro" id="IPR018484">
    <property type="entry name" value="FGGY_N"/>
</dbReference>
<dbReference type="SUPFAM" id="SSF53067">
    <property type="entry name" value="Actin-like ATPase domain"/>
    <property type="match status" value="2"/>
</dbReference>
<dbReference type="PANTHER" id="PTHR43095:SF2">
    <property type="entry name" value="GLUCONOKINASE"/>
    <property type="match status" value="1"/>
</dbReference>
<protein>
    <submittedName>
        <fullName evidence="6">Xylulose kinase</fullName>
        <ecNumber evidence="6">2.7.1.17</ecNumber>
    </submittedName>
</protein>
<sequence length="518" mass="57996">MLDFSNTRSCIWIGVDVGTTGVRAIAYQKDGLSLCSADEFYPLETPYPDWAEQNPEIIYKAIEKVVREVANTLIYKGKNVSGIAISTVMHSFAPANENRELLSNMITWADSRSVGIVNELKKDEALVKGFYERTCCPTHSCYPFLKILWVRKNYPDVFAKMRYIYSLKDYIFEKMTGEWVVDKSSASASGLYNAHKMDWDEEILNYAGITREQLPPVVSTTYQSKLTDSAAQRLNLPENLPVVIGATDGVLVNVGIGAIEDGQLSATIGTSGAIRMLTKTPKVDSLGRTWCYNLTDDMWVAGGAINNGGIIMRWLRDKVCHYSNHRLEDIDIDPYDLMTLKASKIPAGAEGLLLLPFFTGERAPYWNSELRGMFFGLSLNHSRSHMIRAGMEGICFSLNCVLSALKDFGQVKDIRVSGSFTKSPLWLQIMADIFGEHITLPQNSEGAAFGAAVLGFIASGEMKDISDTANLIKPKKVYKPQAENKEVYEELFDIYSSLYEKLQPDFARITTYQNKMYK</sequence>
<dbReference type="RefSeq" id="WP_008539381.1">
    <property type="nucleotide sequence ID" value="NZ_UGPP01000001.1"/>
</dbReference>
<dbReference type="InterPro" id="IPR018485">
    <property type="entry name" value="FGGY_C"/>
</dbReference>
<evidence type="ECO:0000313" key="6">
    <source>
        <dbReference type="EMBL" id="STY72267.1"/>
    </source>
</evidence>
<name>A0A378NWF0_9FIRM</name>
<keyword evidence="3 6" id="KW-0418">Kinase</keyword>
<evidence type="ECO:0000256" key="2">
    <source>
        <dbReference type="ARBA" id="ARBA00022679"/>
    </source>
</evidence>
<dbReference type="Gene3D" id="3.30.420.40">
    <property type="match status" value="2"/>
</dbReference>
<dbReference type="Proteomes" id="UP000255234">
    <property type="component" value="Unassembled WGS sequence"/>
</dbReference>
<reference evidence="6 7" key="1">
    <citation type="submission" date="2018-06" db="EMBL/GenBank/DDBJ databases">
        <authorList>
            <consortium name="Pathogen Informatics"/>
            <person name="Doyle S."/>
        </authorList>
    </citation>
    <scope>NUCLEOTIDE SEQUENCE [LARGE SCALE GENOMIC DNA]</scope>
    <source>
        <strain evidence="6 7">NCTC10571</strain>
    </source>
</reference>
<dbReference type="CDD" id="cd07770">
    <property type="entry name" value="ASKHA_NBD_FGGY_GntK"/>
    <property type="match status" value="1"/>
</dbReference>
<dbReference type="Pfam" id="PF02782">
    <property type="entry name" value="FGGY_C"/>
    <property type="match status" value="1"/>
</dbReference>
<comment type="similarity">
    <text evidence="1">Belongs to the FGGY kinase family.</text>
</comment>
<dbReference type="InterPro" id="IPR043129">
    <property type="entry name" value="ATPase_NBD"/>
</dbReference>
<dbReference type="InterPro" id="IPR050406">
    <property type="entry name" value="FGGY_Carb_Kinase"/>
</dbReference>
<proteinExistence type="inferred from homology"/>
<dbReference type="AlphaFoldDB" id="A0A378NWF0"/>
<evidence type="ECO:0000256" key="3">
    <source>
        <dbReference type="ARBA" id="ARBA00022777"/>
    </source>
</evidence>
<dbReference type="STRING" id="1122216.GCA_000423385_02026"/>
<evidence type="ECO:0000256" key="1">
    <source>
        <dbReference type="ARBA" id="ARBA00009156"/>
    </source>
</evidence>
<feature type="domain" description="Carbohydrate kinase FGGY N-terminal" evidence="4">
    <location>
        <begin position="11"/>
        <end position="255"/>
    </location>
</feature>
<evidence type="ECO:0000259" key="5">
    <source>
        <dbReference type="Pfam" id="PF02782"/>
    </source>
</evidence>
<dbReference type="PANTHER" id="PTHR43095">
    <property type="entry name" value="SUGAR KINASE"/>
    <property type="match status" value="1"/>
</dbReference>
<dbReference type="EMBL" id="UGPP01000001">
    <property type="protein sequence ID" value="STY72267.1"/>
    <property type="molecule type" value="Genomic_DNA"/>
</dbReference>
<gene>
    <name evidence="6" type="primary">xylB_3</name>
    <name evidence="6" type="ORF">NCTC10571_02459</name>
</gene>
<dbReference type="EC" id="2.7.1.17" evidence="6"/>
<keyword evidence="2 6" id="KW-0808">Transferase</keyword>
<dbReference type="PIRSF" id="PIRSF000538">
    <property type="entry name" value="GlpK"/>
    <property type="match status" value="1"/>
</dbReference>
<feature type="domain" description="Carbohydrate kinase FGGY C-terminal" evidence="5">
    <location>
        <begin position="265"/>
        <end position="458"/>
    </location>
</feature>
<evidence type="ECO:0000259" key="4">
    <source>
        <dbReference type="Pfam" id="PF00370"/>
    </source>
</evidence>
<dbReference type="InterPro" id="IPR000577">
    <property type="entry name" value="Carb_kinase_FGGY"/>
</dbReference>